<accession>A0AA41WC10</accession>
<dbReference type="Proteomes" id="UP001165306">
    <property type="component" value="Unassembled WGS sequence"/>
</dbReference>
<proteinExistence type="inferred from homology"/>
<keyword evidence="8" id="KW-1185">Reference proteome</keyword>
<evidence type="ECO:0000259" key="6">
    <source>
        <dbReference type="Pfam" id="PF00294"/>
    </source>
</evidence>
<evidence type="ECO:0000313" key="7">
    <source>
        <dbReference type="EMBL" id="MCM8750221.1"/>
    </source>
</evidence>
<dbReference type="InterPro" id="IPR050306">
    <property type="entry name" value="PfkB_Carbo_kinase"/>
</dbReference>
<name>A0AA41WC10_9BACT</name>
<comment type="similarity">
    <text evidence="1">Belongs to the carbohydrate kinase PfkB family.</text>
</comment>
<feature type="domain" description="Carbohydrate kinase PfkB" evidence="6">
    <location>
        <begin position="4"/>
        <end position="298"/>
    </location>
</feature>
<dbReference type="Pfam" id="PF00294">
    <property type="entry name" value="PfkB"/>
    <property type="match status" value="1"/>
</dbReference>
<evidence type="ECO:0000256" key="2">
    <source>
        <dbReference type="ARBA" id="ARBA00022679"/>
    </source>
</evidence>
<dbReference type="CDD" id="cd01166">
    <property type="entry name" value="KdgK"/>
    <property type="match status" value="1"/>
</dbReference>
<dbReference type="GO" id="GO:0016301">
    <property type="term" value="F:kinase activity"/>
    <property type="evidence" value="ECO:0007669"/>
    <property type="project" value="UniProtKB-KW"/>
</dbReference>
<protein>
    <submittedName>
        <fullName evidence="7">Sugar kinase</fullName>
    </submittedName>
</protein>
<keyword evidence="2" id="KW-0808">Transferase</keyword>
<dbReference type="GO" id="GO:0005524">
    <property type="term" value="F:ATP binding"/>
    <property type="evidence" value="ECO:0007669"/>
    <property type="project" value="UniProtKB-KW"/>
</dbReference>
<gene>
    <name evidence="7" type="ORF">NET02_13795</name>
</gene>
<dbReference type="RefSeq" id="WP_284058009.1">
    <property type="nucleotide sequence ID" value="NZ_JAMSLR010000012.1"/>
</dbReference>
<comment type="caution">
    <text evidence="7">The sequence shown here is derived from an EMBL/GenBank/DDBJ whole genome shotgun (WGS) entry which is preliminary data.</text>
</comment>
<dbReference type="SUPFAM" id="SSF53613">
    <property type="entry name" value="Ribokinase-like"/>
    <property type="match status" value="1"/>
</dbReference>
<evidence type="ECO:0000256" key="4">
    <source>
        <dbReference type="ARBA" id="ARBA00022777"/>
    </source>
</evidence>
<dbReference type="EMBL" id="JAMSLR010000012">
    <property type="protein sequence ID" value="MCM8750221.1"/>
    <property type="molecule type" value="Genomic_DNA"/>
</dbReference>
<dbReference type="InterPro" id="IPR011611">
    <property type="entry name" value="PfkB_dom"/>
</dbReference>
<keyword evidence="4 7" id="KW-0418">Kinase</keyword>
<dbReference type="PANTHER" id="PTHR43085:SF1">
    <property type="entry name" value="PSEUDOURIDINE KINASE-RELATED"/>
    <property type="match status" value="1"/>
</dbReference>
<evidence type="ECO:0000313" key="8">
    <source>
        <dbReference type="Proteomes" id="UP001165306"/>
    </source>
</evidence>
<organism evidence="7 8">
    <name type="scientific">Thermalbibacter longus</name>
    <dbReference type="NCBI Taxonomy" id="2951981"/>
    <lineage>
        <taxon>Bacteria</taxon>
        <taxon>Pseudomonadati</taxon>
        <taxon>Thermomicrobiota</taxon>
        <taxon>Thermomicrobia</taxon>
        <taxon>Thermomicrobiales</taxon>
        <taxon>Thermomicrobiaceae</taxon>
        <taxon>Thermalbibacter</taxon>
    </lineage>
</organism>
<dbReference type="Gene3D" id="3.40.1190.20">
    <property type="match status" value="1"/>
</dbReference>
<dbReference type="PANTHER" id="PTHR43085">
    <property type="entry name" value="HEXOKINASE FAMILY MEMBER"/>
    <property type="match status" value="1"/>
</dbReference>
<dbReference type="AlphaFoldDB" id="A0AA41WC10"/>
<evidence type="ECO:0000256" key="1">
    <source>
        <dbReference type="ARBA" id="ARBA00010688"/>
    </source>
</evidence>
<evidence type="ECO:0000256" key="5">
    <source>
        <dbReference type="ARBA" id="ARBA00022840"/>
    </source>
</evidence>
<dbReference type="InterPro" id="IPR029056">
    <property type="entry name" value="Ribokinase-like"/>
</dbReference>
<reference evidence="7" key="1">
    <citation type="submission" date="2022-06" db="EMBL/GenBank/DDBJ databases">
        <title>CFH 74404 Thermomicrobiaceae sp.</title>
        <authorList>
            <person name="Ming H."/>
            <person name="Li W.-J."/>
            <person name="Zhao Z."/>
        </authorList>
    </citation>
    <scope>NUCLEOTIDE SEQUENCE</scope>
    <source>
        <strain evidence="7">CFH 74404</strain>
    </source>
</reference>
<keyword evidence="3" id="KW-0547">Nucleotide-binding</keyword>
<sequence length="320" mass="33950">MQWDVLSFGETMIRLSVPVGERLEMTSSLEVRIGGAESNVAVALARLGRRAAWCSVLPQNPLGRRIAGELRWHGVDISPVHWVERGRVGIYFLDTGAAPRPTQVLYDRAGSAIATADPDSIDLSMVARARLLHLTGITPALSPACREIARRLVERAGQLGVPLCFDVNYRSLLWTPAEAAEALAPFCRAASVLICGRGDASTIWGLDGSPDQVLAGLVELFHAPVTVLTLGDEGALAQTGDGQRFQAPPVQATVVDRVGAGDAFAAGFLHGYLDDGDVARALRYGVALAALKLTLHGDLALVTLAELEAIVAGIPRAIVR</sequence>
<keyword evidence="5" id="KW-0067">ATP-binding</keyword>
<evidence type="ECO:0000256" key="3">
    <source>
        <dbReference type="ARBA" id="ARBA00022741"/>
    </source>
</evidence>